<name>A0A0B7BWC8_9EUPU</name>
<gene>
    <name evidence="2" type="primary">ORF215172</name>
</gene>
<feature type="non-terminal residue" evidence="2">
    <location>
        <position position="1"/>
    </location>
</feature>
<evidence type="ECO:0000313" key="2">
    <source>
        <dbReference type="EMBL" id="CEK97242.1"/>
    </source>
</evidence>
<feature type="region of interest" description="Disordered" evidence="1">
    <location>
        <begin position="1"/>
        <end position="28"/>
    </location>
</feature>
<sequence>VDYQQAEHLKEQCSSETVDTRQKSAKKKMRTIEMTKVMKDTMYTPKRRSRNVFLS</sequence>
<feature type="compositionally biased region" description="Basic and acidic residues" evidence="1">
    <location>
        <begin position="1"/>
        <end position="22"/>
    </location>
</feature>
<dbReference type="EMBL" id="HACG01050377">
    <property type="protein sequence ID" value="CEK97242.1"/>
    <property type="molecule type" value="Transcribed_RNA"/>
</dbReference>
<proteinExistence type="predicted"/>
<evidence type="ECO:0000256" key="1">
    <source>
        <dbReference type="SAM" id="MobiDB-lite"/>
    </source>
</evidence>
<dbReference type="AlphaFoldDB" id="A0A0B7BWC8"/>
<organism evidence="2">
    <name type="scientific">Arion vulgaris</name>
    <dbReference type="NCBI Taxonomy" id="1028688"/>
    <lineage>
        <taxon>Eukaryota</taxon>
        <taxon>Metazoa</taxon>
        <taxon>Spiralia</taxon>
        <taxon>Lophotrochozoa</taxon>
        <taxon>Mollusca</taxon>
        <taxon>Gastropoda</taxon>
        <taxon>Heterobranchia</taxon>
        <taxon>Euthyneura</taxon>
        <taxon>Panpulmonata</taxon>
        <taxon>Eupulmonata</taxon>
        <taxon>Stylommatophora</taxon>
        <taxon>Helicina</taxon>
        <taxon>Arionoidea</taxon>
        <taxon>Arionidae</taxon>
        <taxon>Arion</taxon>
    </lineage>
</organism>
<reference evidence="2" key="1">
    <citation type="submission" date="2014-12" db="EMBL/GenBank/DDBJ databases">
        <title>Insight into the proteome of Arion vulgaris.</title>
        <authorList>
            <person name="Aradska J."/>
            <person name="Bulat T."/>
            <person name="Smidak R."/>
            <person name="Sarate P."/>
            <person name="Gangsoo J."/>
            <person name="Sialana F."/>
            <person name="Bilban M."/>
            <person name="Lubec G."/>
        </authorList>
    </citation>
    <scope>NUCLEOTIDE SEQUENCE</scope>
    <source>
        <tissue evidence="2">Skin</tissue>
    </source>
</reference>
<accession>A0A0B7BWC8</accession>
<protein>
    <submittedName>
        <fullName evidence="2">Uncharacterized protein</fullName>
    </submittedName>
</protein>